<dbReference type="Proteomes" id="UP001652623">
    <property type="component" value="Chromosome 4"/>
</dbReference>
<sequence length="519" mass="58481">MESVVATVSGYHGSERFNLIKLISHAGAHYVGTLSRSTTHLVCWKFEGRKYQLAKNLKTIIVNHRWVEECIKQGKRVPEHPYILQCGQEVGPLLLEVPHVPKMGVSTKNPKVLSDKSNACDGSEKRSGYMGLGSSSHSVWTHSRLLNENLIPDTTKVSKSSRKLKRRLVKKTSKQELQSNSRCCFDEPPLSGFPRIEHEESSSESSMDLIRDKRKISNDNGRVKPETSRKGRRLVRKNRVQNTLQLANSDSDQDCYLVRVHNPSDNDVMILSNNLDGIREENRLESGRTSDDGSYNQRAATNEGLEDAEDGNHNDLCTSVDLNVQSDDALHGLENTSQNGCCNVENSKDEIRKGAEIEHETKFPSTELSCVICWTDFSPIRGVLPCGHRFCYSCIQNWADTMASKRKVSTCPLCKARFVSITKFEDAATLDQKIYSQTIPCGPSTMDMFILGDEEMHNISPQSSSVPVCTACRFREPEDLLISCYLCQTQCIHSYCLDPPLLPWTCIHCKDLQMLFRNR</sequence>
<dbReference type="InterPro" id="IPR013083">
    <property type="entry name" value="Znf_RING/FYVE/PHD"/>
</dbReference>
<reference evidence="9" key="1">
    <citation type="submission" date="2025-08" db="UniProtKB">
        <authorList>
            <consortium name="RefSeq"/>
        </authorList>
    </citation>
    <scope>IDENTIFICATION</scope>
    <source>
        <tissue evidence="9">Seedling</tissue>
    </source>
</reference>
<dbReference type="SMART" id="SM00184">
    <property type="entry name" value="RING"/>
    <property type="match status" value="1"/>
</dbReference>
<evidence type="ECO:0000256" key="4">
    <source>
        <dbReference type="PROSITE-ProRule" id="PRU00175"/>
    </source>
</evidence>
<gene>
    <name evidence="9" type="primary">LOC107416489</name>
</gene>
<evidence type="ECO:0000259" key="6">
    <source>
        <dbReference type="PROSITE" id="PS50089"/>
    </source>
</evidence>
<keyword evidence="3" id="KW-0862">Zinc</keyword>
<organism evidence="8 9">
    <name type="scientific">Ziziphus jujuba</name>
    <name type="common">Chinese jujube</name>
    <name type="synonym">Ziziphus sativa</name>
    <dbReference type="NCBI Taxonomy" id="326968"/>
    <lineage>
        <taxon>Eukaryota</taxon>
        <taxon>Viridiplantae</taxon>
        <taxon>Streptophyta</taxon>
        <taxon>Embryophyta</taxon>
        <taxon>Tracheophyta</taxon>
        <taxon>Spermatophyta</taxon>
        <taxon>Magnoliopsida</taxon>
        <taxon>eudicotyledons</taxon>
        <taxon>Gunneridae</taxon>
        <taxon>Pentapetalae</taxon>
        <taxon>rosids</taxon>
        <taxon>fabids</taxon>
        <taxon>Rosales</taxon>
        <taxon>Rhamnaceae</taxon>
        <taxon>Paliureae</taxon>
        <taxon>Ziziphus</taxon>
    </lineage>
</organism>
<dbReference type="PANTHER" id="PTHR47776:SF2">
    <property type="entry name" value="RING-TYPE E3 UBIQUITIN TRANSFERASE BRCA1"/>
    <property type="match status" value="1"/>
</dbReference>
<keyword evidence="1" id="KW-0479">Metal-binding</keyword>
<evidence type="ECO:0000256" key="3">
    <source>
        <dbReference type="ARBA" id="ARBA00022833"/>
    </source>
</evidence>
<dbReference type="PROSITE" id="PS50089">
    <property type="entry name" value="ZF_RING_2"/>
    <property type="match status" value="1"/>
</dbReference>
<dbReference type="Pfam" id="PF13639">
    <property type="entry name" value="zf-RING_2"/>
    <property type="match status" value="1"/>
</dbReference>
<dbReference type="Gene3D" id="3.40.50.10190">
    <property type="entry name" value="BRCT domain"/>
    <property type="match status" value="1"/>
</dbReference>
<dbReference type="SUPFAM" id="SSF57903">
    <property type="entry name" value="FYVE/PHD zinc finger"/>
    <property type="match status" value="1"/>
</dbReference>
<dbReference type="InterPro" id="IPR036420">
    <property type="entry name" value="BRCT_dom_sf"/>
</dbReference>
<feature type="compositionally biased region" description="Basic and acidic residues" evidence="5">
    <location>
        <begin position="209"/>
        <end position="229"/>
    </location>
</feature>
<dbReference type="Gene3D" id="3.30.40.10">
    <property type="entry name" value="Zinc/RING finger domain, C3HC4 (zinc finger)"/>
    <property type="match status" value="1"/>
</dbReference>
<dbReference type="GeneID" id="107416489"/>
<dbReference type="Pfam" id="PF12738">
    <property type="entry name" value="PTCB-BRCT"/>
    <property type="match status" value="1"/>
</dbReference>
<evidence type="ECO:0000256" key="1">
    <source>
        <dbReference type="ARBA" id="ARBA00022723"/>
    </source>
</evidence>
<dbReference type="InterPro" id="IPR001841">
    <property type="entry name" value="Znf_RING"/>
</dbReference>
<feature type="compositionally biased region" description="Basic residues" evidence="5">
    <location>
        <begin position="159"/>
        <end position="172"/>
    </location>
</feature>
<dbReference type="PROSITE" id="PS00518">
    <property type="entry name" value="ZF_RING_1"/>
    <property type="match status" value="1"/>
</dbReference>
<dbReference type="RefSeq" id="XP_048328796.2">
    <property type="nucleotide sequence ID" value="XM_048472839.2"/>
</dbReference>
<feature type="domain" description="RING-type" evidence="6">
    <location>
        <begin position="370"/>
        <end position="415"/>
    </location>
</feature>
<name>A0ABM3IHZ6_ZIZJJ</name>
<dbReference type="PANTHER" id="PTHR47776">
    <property type="entry name" value="F5A8.9 PROTEIN"/>
    <property type="match status" value="1"/>
</dbReference>
<feature type="region of interest" description="Disordered" evidence="5">
    <location>
        <begin position="156"/>
        <end position="232"/>
    </location>
</feature>
<dbReference type="SMART" id="SM00292">
    <property type="entry name" value="BRCT"/>
    <property type="match status" value="1"/>
</dbReference>
<feature type="domain" description="BRCT" evidence="7">
    <location>
        <begin position="1"/>
        <end position="84"/>
    </location>
</feature>
<dbReference type="SUPFAM" id="SSF57850">
    <property type="entry name" value="RING/U-box"/>
    <property type="match status" value="1"/>
</dbReference>
<accession>A0ABM3IHZ6</accession>
<evidence type="ECO:0000259" key="7">
    <source>
        <dbReference type="PROSITE" id="PS50172"/>
    </source>
</evidence>
<dbReference type="InterPro" id="IPR011011">
    <property type="entry name" value="Znf_FYVE_PHD"/>
</dbReference>
<evidence type="ECO:0000256" key="2">
    <source>
        <dbReference type="ARBA" id="ARBA00022771"/>
    </source>
</evidence>
<dbReference type="SUPFAM" id="SSF52113">
    <property type="entry name" value="BRCT domain"/>
    <property type="match status" value="1"/>
</dbReference>
<dbReference type="InterPro" id="IPR001357">
    <property type="entry name" value="BRCT_dom"/>
</dbReference>
<proteinExistence type="predicted"/>
<dbReference type="InterPro" id="IPR017907">
    <property type="entry name" value="Znf_RING_CS"/>
</dbReference>
<keyword evidence="8" id="KW-1185">Reference proteome</keyword>
<evidence type="ECO:0000313" key="9">
    <source>
        <dbReference type="RefSeq" id="XP_048328796.2"/>
    </source>
</evidence>
<protein>
    <submittedName>
        <fullName evidence="9">Uncharacterized protein LOC107416489 isoform X1</fullName>
    </submittedName>
</protein>
<evidence type="ECO:0000256" key="5">
    <source>
        <dbReference type="SAM" id="MobiDB-lite"/>
    </source>
</evidence>
<dbReference type="PROSITE" id="PS50172">
    <property type="entry name" value="BRCT"/>
    <property type="match status" value="1"/>
</dbReference>
<keyword evidence="2 4" id="KW-0863">Zinc-finger</keyword>
<evidence type="ECO:0000313" key="8">
    <source>
        <dbReference type="Proteomes" id="UP001652623"/>
    </source>
</evidence>